<feature type="transmembrane region" description="Helical" evidence="8">
    <location>
        <begin position="274"/>
        <end position="293"/>
    </location>
</feature>
<evidence type="ECO:0000256" key="8">
    <source>
        <dbReference type="SAM" id="Phobius"/>
    </source>
</evidence>
<dbReference type="PANTHER" id="PTHR36838">
    <property type="entry name" value="AUXIN EFFLUX CARRIER FAMILY PROTEIN"/>
    <property type="match status" value="1"/>
</dbReference>
<evidence type="ECO:0000256" key="5">
    <source>
        <dbReference type="ARBA" id="ARBA00022692"/>
    </source>
</evidence>
<name>A0A087EBB4_9BIFI</name>
<feature type="transmembrane region" description="Helical" evidence="8">
    <location>
        <begin position="146"/>
        <end position="167"/>
    </location>
</feature>
<dbReference type="InterPro" id="IPR038770">
    <property type="entry name" value="Na+/solute_symporter_sf"/>
</dbReference>
<evidence type="ECO:0000256" key="2">
    <source>
        <dbReference type="ARBA" id="ARBA00010145"/>
    </source>
</evidence>
<evidence type="ECO:0000256" key="3">
    <source>
        <dbReference type="ARBA" id="ARBA00022448"/>
    </source>
</evidence>
<evidence type="ECO:0000256" key="1">
    <source>
        <dbReference type="ARBA" id="ARBA00004651"/>
    </source>
</evidence>
<evidence type="ECO:0000313" key="9">
    <source>
        <dbReference type="EMBL" id="KFJ05065.1"/>
    </source>
</evidence>
<comment type="subcellular location">
    <subcellularLocation>
        <location evidence="1">Cell membrane</location>
        <topology evidence="1">Multi-pass membrane protein</topology>
    </subcellularLocation>
</comment>
<dbReference type="Proteomes" id="UP000029055">
    <property type="component" value="Unassembled WGS sequence"/>
</dbReference>
<organism evidence="9 10">
    <name type="scientific">Bifidobacterium subtile</name>
    <dbReference type="NCBI Taxonomy" id="77635"/>
    <lineage>
        <taxon>Bacteria</taxon>
        <taxon>Bacillati</taxon>
        <taxon>Actinomycetota</taxon>
        <taxon>Actinomycetes</taxon>
        <taxon>Bifidobacteriales</taxon>
        <taxon>Bifidobacteriaceae</taxon>
        <taxon>Bifidobacterium</taxon>
    </lineage>
</organism>
<dbReference type="Gene3D" id="1.20.1530.20">
    <property type="match status" value="1"/>
</dbReference>
<evidence type="ECO:0000256" key="6">
    <source>
        <dbReference type="ARBA" id="ARBA00022989"/>
    </source>
</evidence>
<keyword evidence="3" id="KW-0813">Transport</keyword>
<dbReference type="GO" id="GO:0005886">
    <property type="term" value="C:plasma membrane"/>
    <property type="evidence" value="ECO:0007669"/>
    <property type="project" value="UniProtKB-SubCell"/>
</dbReference>
<dbReference type="PANTHER" id="PTHR36838:SF1">
    <property type="entry name" value="SLR1864 PROTEIN"/>
    <property type="match status" value="1"/>
</dbReference>
<dbReference type="GO" id="GO:0055085">
    <property type="term" value="P:transmembrane transport"/>
    <property type="evidence" value="ECO:0007669"/>
    <property type="project" value="InterPro"/>
</dbReference>
<dbReference type="Pfam" id="PF03547">
    <property type="entry name" value="Mem_trans"/>
    <property type="match status" value="1"/>
</dbReference>
<evidence type="ECO:0000256" key="4">
    <source>
        <dbReference type="ARBA" id="ARBA00022475"/>
    </source>
</evidence>
<comment type="caution">
    <text evidence="9">The sequence shown here is derived from an EMBL/GenBank/DDBJ whole genome shotgun (WGS) entry which is preliminary data.</text>
</comment>
<feature type="transmembrane region" description="Helical" evidence="8">
    <location>
        <begin position="60"/>
        <end position="77"/>
    </location>
</feature>
<dbReference type="eggNOG" id="COG0679">
    <property type="taxonomic scope" value="Bacteria"/>
</dbReference>
<sequence>MLISIPQLDHPDWPEERKIVSFTQLATQIALAFCLMFFGVIIRSSGHLHQTTANDLTDMLLYYISPLVIIRAFQQPFSSSGLHVLSATAAAVVTACLISIVLSKLLFMRVKDPAKQRTAKFGSVYSNAGFMGIPLAQALFGSAGVFYAVVSLAVFNIFAWTHGTSLYQGPHSKNGWRAKAKAIIVNPNIAAILIGLAMFVLSIHFPSQINQFLTYVSDLFTPLSMIVIGSSLVDMPLRSVTFDLPIMISLLLRNLFYPVIAILMLKLFAVTGTAFTTSVILSSCPAAGMVVLFAMRNGDDTKPGVMLMSLSTILSLLTIPLVYLLSTVI</sequence>
<proteinExistence type="inferred from homology"/>
<keyword evidence="7 8" id="KW-0472">Membrane</keyword>
<comment type="similarity">
    <text evidence="2">Belongs to the auxin efflux carrier (TC 2.A.69) family.</text>
</comment>
<evidence type="ECO:0000256" key="7">
    <source>
        <dbReference type="ARBA" id="ARBA00023136"/>
    </source>
</evidence>
<keyword evidence="6 8" id="KW-1133">Transmembrane helix</keyword>
<feature type="transmembrane region" description="Helical" evidence="8">
    <location>
        <begin position="20"/>
        <end position="40"/>
    </location>
</feature>
<protein>
    <submittedName>
        <fullName evidence="9">Malate transport protein</fullName>
    </submittedName>
</protein>
<reference evidence="9 10" key="1">
    <citation type="submission" date="2014-03" db="EMBL/GenBank/DDBJ databases">
        <title>Genomics of Bifidobacteria.</title>
        <authorList>
            <person name="Ventura M."/>
            <person name="Milani C."/>
            <person name="Lugli G.A."/>
        </authorList>
    </citation>
    <scope>NUCLEOTIDE SEQUENCE [LARGE SCALE GENOMIC DNA]</scope>
    <source>
        <strain evidence="9 10">LMG 11597</strain>
    </source>
</reference>
<feature type="transmembrane region" description="Helical" evidence="8">
    <location>
        <begin position="83"/>
        <end position="107"/>
    </location>
</feature>
<feature type="transmembrane region" description="Helical" evidence="8">
    <location>
        <begin position="188"/>
        <end position="206"/>
    </location>
</feature>
<dbReference type="InterPro" id="IPR004776">
    <property type="entry name" value="Mem_transp_PIN-like"/>
</dbReference>
<accession>A0A087EBB4</accession>
<keyword evidence="5 8" id="KW-0812">Transmembrane</keyword>
<dbReference type="STRING" id="77635.BISU_1595"/>
<feature type="transmembrane region" description="Helical" evidence="8">
    <location>
        <begin position="245"/>
        <end position="268"/>
    </location>
</feature>
<keyword evidence="10" id="KW-1185">Reference proteome</keyword>
<dbReference type="AlphaFoldDB" id="A0A087EBB4"/>
<gene>
    <name evidence="9" type="ORF">BISU_1595</name>
</gene>
<keyword evidence="4" id="KW-1003">Cell membrane</keyword>
<feature type="transmembrane region" description="Helical" evidence="8">
    <location>
        <begin position="212"/>
        <end position="233"/>
    </location>
</feature>
<feature type="transmembrane region" description="Helical" evidence="8">
    <location>
        <begin position="305"/>
        <end position="326"/>
    </location>
</feature>
<evidence type="ECO:0000313" key="10">
    <source>
        <dbReference type="Proteomes" id="UP000029055"/>
    </source>
</evidence>
<dbReference type="EMBL" id="JGZR01000002">
    <property type="protein sequence ID" value="KFJ05065.1"/>
    <property type="molecule type" value="Genomic_DNA"/>
</dbReference>